<evidence type="ECO:0000256" key="15">
    <source>
        <dbReference type="ARBA" id="ARBA00081350"/>
    </source>
</evidence>
<evidence type="ECO:0000256" key="14">
    <source>
        <dbReference type="ARBA" id="ARBA00075117"/>
    </source>
</evidence>
<evidence type="ECO:0000256" key="6">
    <source>
        <dbReference type="ARBA" id="ARBA00022777"/>
    </source>
</evidence>
<evidence type="ECO:0000256" key="7">
    <source>
        <dbReference type="ARBA" id="ARBA00022801"/>
    </source>
</evidence>
<dbReference type="GO" id="GO:0005524">
    <property type="term" value="F:ATP binding"/>
    <property type="evidence" value="ECO:0007669"/>
    <property type="project" value="UniProtKB-KW"/>
</dbReference>
<dbReference type="Gene3D" id="3.30.450.20">
    <property type="entry name" value="PAS domain"/>
    <property type="match status" value="1"/>
</dbReference>
<dbReference type="InterPro" id="IPR052016">
    <property type="entry name" value="Bact_Sigma-Reg"/>
</dbReference>
<dbReference type="GO" id="GO:0004722">
    <property type="term" value="F:protein serine/threonine phosphatase activity"/>
    <property type="evidence" value="ECO:0007669"/>
    <property type="project" value="UniProtKB-EC"/>
</dbReference>
<dbReference type="SMART" id="SM00065">
    <property type="entry name" value="GAF"/>
    <property type="match status" value="1"/>
</dbReference>
<evidence type="ECO:0000256" key="13">
    <source>
        <dbReference type="ARBA" id="ARBA00056274"/>
    </source>
</evidence>
<dbReference type="InterPro" id="IPR035965">
    <property type="entry name" value="PAS-like_dom_sf"/>
</dbReference>
<dbReference type="SMART" id="SM00091">
    <property type="entry name" value="PAS"/>
    <property type="match status" value="1"/>
</dbReference>
<dbReference type="InterPro" id="IPR001932">
    <property type="entry name" value="PPM-type_phosphatase-like_dom"/>
</dbReference>
<evidence type="ECO:0000256" key="12">
    <source>
        <dbReference type="ARBA" id="ARBA00047761"/>
    </source>
</evidence>
<evidence type="ECO:0000256" key="16">
    <source>
        <dbReference type="SAM" id="MobiDB-lite"/>
    </source>
</evidence>
<feature type="domain" description="PPM-type phosphatase" evidence="19">
    <location>
        <begin position="491"/>
        <end position="706"/>
    </location>
</feature>
<dbReference type="Proteomes" id="UP000244900">
    <property type="component" value="Chromosome"/>
</dbReference>
<proteinExistence type="predicted"/>
<keyword evidence="21" id="KW-1185">Reference proteome</keyword>
<keyword evidence="9" id="KW-0460">Magnesium</keyword>
<keyword evidence="10" id="KW-0904">Protein phosphatase</keyword>
<dbReference type="Gene3D" id="3.60.40.10">
    <property type="entry name" value="PPM-type phosphatase domain"/>
    <property type="match status" value="1"/>
</dbReference>
<dbReference type="InterPro" id="IPR000014">
    <property type="entry name" value="PAS"/>
</dbReference>
<gene>
    <name evidence="20" type="ORF">DDW44_26770</name>
</gene>
<dbReference type="Pfam" id="PF13185">
    <property type="entry name" value="GAF_2"/>
    <property type="match status" value="1"/>
</dbReference>
<name>A0A2S1T022_9ACTN</name>
<evidence type="ECO:0000256" key="9">
    <source>
        <dbReference type="ARBA" id="ARBA00022842"/>
    </source>
</evidence>
<evidence type="ECO:0000256" key="8">
    <source>
        <dbReference type="ARBA" id="ARBA00022840"/>
    </source>
</evidence>
<dbReference type="SUPFAM" id="SSF81606">
    <property type="entry name" value="PP2C-like"/>
    <property type="match status" value="1"/>
</dbReference>
<feature type="domain" description="GAF" evidence="17">
    <location>
        <begin position="327"/>
        <end position="473"/>
    </location>
</feature>
<keyword evidence="5" id="KW-0547">Nucleotide-binding</keyword>
<dbReference type="GO" id="GO:0046872">
    <property type="term" value="F:metal ion binding"/>
    <property type="evidence" value="ECO:0007669"/>
    <property type="project" value="UniProtKB-KW"/>
</dbReference>
<evidence type="ECO:0000256" key="11">
    <source>
        <dbReference type="ARBA" id="ARBA00023211"/>
    </source>
</evidence>
<dbReference type="InterPro" id="IPR013656">
    <property type="entry name" value="PAS_4"/>
</dbReference>
<dbReference type="AlphaFoldDB" id="A0A2S1T022"/>
<keyword evidence="2" id="KW-0597">Phosphoprotein</keyword>
<dbReference type="OrthoDB" id="118142at2"/>
<dbReference type="Pfam" id="PF07228">
    <property type="entry name" value="SpoIIE"/>
    <property type="match status" value="1"/>
</dbReference>
<dbReference type="SMART" id="SM00331">
    <property type="entry name" value="PP2C_SIG"/>
    <property type="match status" value="1"/>
</dbReference>
<evidence type="ECO:0000256" key="2">
    <source>
        <dbReference type="ARBA" id="ARBA00022553"/>
    </source>
</evidence>
<dbReference type="FunFam" id="3.60.40.10:FF:000005">
    <property type="entry name" value="Serine/threonine protein phosphatase"/>
    <property type="match status" value="1"/>
</dbReference>
<feature type="region of interest" description="Disordered" evidence="16">
    <location>
        <begin position="158"/>
        <end position="183"/>
    </location>
</feature>
<dbReference type="RefSeq" id="WP_108908043.1">
    <property type="nucleotide sequence ID" value="NZ_CP029188.1"/>
</dbReference>
<organism evidence="20 21">
    <name type="scientific">Streptomyces tirandamycinicus</name>
    <dbReference type="NCBI Taxonomy" id="2174846"/>
    <lineage>
        <taxon>Bacteria</taxon>
        <taxon>Bacillati</taxon>
        <taxon>Actinomycetota</taxon>
        <taxon>Actinomycetes</taxon>
        <taxon>Kitasatosporales</taxon>
        <taxon>Streptomycetaceae</taxon>
        <taxon>Streptomyces</taxon>
    </lineage>
</organism>
<dbReference type="Gene3D" id="3.30.450.40">
    <property type="match status" value="1"/>
</dbReference>
<evidence type="ECO:0000256" key="4">
    <source>
        <dbReference type="ARBA" id="ARBA00022723"/>
    </source>
</evidence>
<dbReference type="Pfam" id="PF08448">
    <property type="entry name" value="PAS_4"/>
    <property type="match status" value="1"/>
</dbReference>
<evidence type="ECO:0000259" key="18">
    <source>
        <dbReference type="SMART" id="SM00091"/>
    </source>
</evidence>
<evidence type="ECO:0000256" key="3">
    <source>
        <dbReference type="ARBA" id="ARBA00022679"/>
    </source>
</evidence>
<dbReference type="SUPFAM" id="SSF55781">
    <property type="entry name" value="GAF domain-like"/>
    <property type="match status" value="2"/>
</dbReference>
<evidence type="ECO:0000313" key="21">
    <source>
        <dbReference type="Proteomes" id="UP000244900"/>
    </source>
</evidence>
<evidence type="ECO:0000313" key="20">
    <source>
        <dbReference type="EMBL" id="AWI31988.1"/>
    </source>
</evidence>
<dbReference type="PANTHER" id="PTHR43156:SF2">
    <property type="entry name" value="STAGE II SPORULATION PROTEIN E"/>
    <property type="match status" value="1"/>
</dbReference>
<dbReference type="PANTHER" id="PTHR43156">
    <property type="entry name" value="STAGE II SPORULATION PROTEIN E-RELATED"/>
    <property type="match status" value="1"/>
</dbReference>
<comment type="catalytic activity">
    <reaction evidence="12">
        <text>O-phospho-L-seryl-[protein] + H2O = L-seryl-[protein] + phosphate</text>
        <dbReference type="Rhea" id="RHEA:20629"/>
        <dbReference type="Rhea" id="RHEA-COMP:9863"/>
        <dbReference type="Rhea" id="RHEA-COMP:11604"/>
        <dbReference type="ChEBI" id="CHEBI:15377"/>
        <dbReference type="ChEBI" id="CHEBI:29999"/>
        <dbReference type="ChEBI" id="CHEBI:43474"/>
        <dbReference type="ChEBI" id="CHEBI:83421"/>
        <dbReference type="EC" id="3.1.3.16"/>
    </reaction>
</comment>
<protein>
    <recommendedName>
        <fullName evidence="1">protein-serine/threonine phosphatase</fullName>
        <ecNumber evidence="1">3.1.3.16</ecNumber>
    </recommendedName>
    <alternativeName>
        <fullName evidence="15">Protein-serine/threonine phosphatase</fullName>
    </alternativeName>
    <alternativeName>
        <fullName evidence="14">Serine/threonine-protein kinase</fullName>
    </alternativeName>
</protein>
<accession>A0A2S1T022</accession>
<dbReference type="EMBL" id="CP029188">
    <property type="protein sequence ID" value="AWI31988.1"/>
    <property type="molecule type" value="Genomic_DNA"/>
</dbReference>
<dbReference type="InterPro" id="IPR036457">
    <property type="entry name" value="PPM-type-like_dom_sf"/>
</dbReference>
<dbReference type="GO" id="GO:0016301">
    <property type="term" value="F:kinase activity"/>
    <property type="evidence" value="ECO:0007669"/>
    <property type="project" value="UniProtKB-KW"/>
</dbReference>
<keyword evidence="6" id="KW-0418">Kinase</keyword>
<evidence type="ECO:0000256" key="1">
    <source>
        <dbReference type="ARBA" id="ARBA00013081"/>
    </source>
</evidence>
<keyword evidence="3" id="KW-0808">Transferase</keyword>
<reference evidence="20 21" key="1">
    <citation type="submission" date="2018-05" db="EMBL/GenBank/DDBJ databases">
        <title>Complete genome sequence of sponge-derived Streptomyces sp. HNM0039.</title>
        <authorList>
            <person name="Huang X."/>
            <person name="Zhou S."/>
        </authorList>
    </citation>
    <scope>NUCLEOTIDE SEQUENCE [LARGE SCALE GENOMIC DNA]</scope>
    <source>
        <strain evidence="20 21">HNM0039</strain>
    </source>
</reference>
<keyword evidence="4" id="KW-0479">Metal-binding</keyword>
<dbReference type="EC" id="3.1.3.16" evidence="1"/>
<evidence type="ECO:0000256" key="5">
    <source>
        <dbReference type="ARBA" id="ARBA00022741"/>
    </source>
</evidence>
<comment type="function">
    <text evidence="13">Primarily acts as an independent SigF regulator that is sensitive to the osmosensory signal, mediating the cross talk of PknD with the SigF regulon. Possesses both phosphatase and kinase activities. The kinase domain functions as a classic anti-sigma factor-like kinase to phosphorylate the anti-anti-sigma factor domain at the canonical regulatory site, and the phosphatase domain antagonizes this activity.</text>
</comment>
<dbReference type="InterPro" id="IPR003018">
    <property type="entry name" value="GAF"/>
</dbReference>
<keyword evidence="7" id="KW-0378">Hydrolase</keyword>
<sequence length="715" mass="75740">MHRPGPSMAGPAPGPELDAVLAEAVRGTGASVGLVYVLPPGERALEIAVVSGVVPQIAAPWARISLDDPIPVADAVRERRLVWLSSQEDVARRYPRLGVVLPYDFMLAAAPFPHGTRVWGGLVLLWPTWHPPELSPQERGVIDVCCVRGGALLHEAAGRGARLSTGDEPRVLPPPDAPEPEPEEARAALDFARRIPVGCCALDLDGRITFINSAAADLVGAGGAALLGARPWEALLWMNDPLFEDRYRAAVVSRRPTAFTALRPPDRWLAFHLYPDDRGISVQITPLTGDPGREVAEPERLPSVGPGGAGALYHLTHLAAALTETAGVGDVVEAVADQLVPAFGPSGLALLTVEEGRLRVIGHRGYSSEFMDSVDGSPLTAQTPNVHTLTDGVPSFFGSFEELRSAYPGAVRYAERDAWAFLPLIASGRPVGSMVLSYDHARPFPPAERAILTSLAGLIAQALDRARLYDTKHQLAHTLQTALLPRSLPGVPGLDVAARYLPAGHGMEIGGDFYDLIRCDDTTAAATIGDVQGHNIQAAALMGQVRTAVHAHATAGAAPSDVLARTNRLLSDLEPDLFTSCLFARLDLAGHRARMATAGHPPPLILHPDGRTEAVELPPGLLLGIDPHSAYSTVEVPFPPGTLLLLHTDGLVETAGTGIDEATAAVRDCLARAPDRTADEHADALVRHATRAATRSDDVALLLIRHASGTPGQPR</sequence>
<keyword evidence="8" id="KW-0067">ATP-binding</keyword>
<dbReference type="KEGG" id="stir:DDW44_26770"/>
<evidence type="ECO:0000259" key="19">
    <source>
        <dbReference type="SMART" id="SM00331"/>
    </source>
</evidence>
<evidence type="ECO:0000259" key="17">
    <source>
        <dbReference type="SMART" id="SM00065"/>
    </source>
</evidence>
<dbReference type="SUPFAM" id="SSF55785">
    <property type="entry name" value="PYP-like sensor domain (PAS domain)"/>
    <property type="match status" value="1"/>
</dbReference>
<evidence type="ECO:0000256" key="10">
    <source>
        <dbReference type="ARBA" id="ARBA00022912"/>
    </source>
</evidence>
<keyword evidence="11" id="KW-0464">Manganese</keyword>
<dbReference type="InterPro" id="IPR029016">
    <property type="entry name" value="GAF-like_dom_sf"/>
</dbReference>
<feature type="domain" description="PAS" evidence="18">
    <location>
        <begin position="183"/>
        <end position="252"/>
    </location>
</feature>